<keyword evidence="4 7" id="KW-0863">Zinc-finger</keyword>
<evidence type="ECO:0000256" key="5">
    <source>
        <dbReference type="ARBA" id="ARBA00022833"/>
    </source>
</evidence>
<keyword evidence="3" id="KW-0677">Repeat</keyword>
<protein>
    <recommendedName>
        <fullName evidence="8">C2H2-type domain-containing protein</fullName>
    </recommendedName>
</protein>
<organism evidence="9 10">
    <name type="scientific">Schistosoma margrebowiei</name>
    <dbReference type="NCBI Taxonomy" id="48269"/>
    <lineage>
        <taxon>Eukaryota</taxon>
        <taxon>Metazoa</taxon>
        <taxon>Spiralia</taxon>
        <taxon>Lophotrochozoa</taxon>
        <taxon>Platyhelminthes</taxon>
        <taxon>Trematoda</taxon>
        <taxon>Digenea</taxon>
        <taxon>Strigeidida</taxon>
        <taxon>Schistosomatoidea</taxon>
        <taxon>Schistosomatidae</taxon>
        <taxon>Schistosoma</taxon>
    </lineage>
</organism>
<dbReference type="SUPFAM" id="SSF57667">
    <property type="entry name" value="beta-beta-alpha zinc fingers"/>
    <property type="match status" value="4"/>
</dbReference>
<keyword evidence="6" id="KW-0539">Nucleus</keyword>
<reference evidence="10 11" key="1">
    <citation type="submission" date="2023-11" db="UniProtKB">
        <authorList>
            <consortium name="WormBaseParasite"/>
        </authorList>
    </citation>
    <scope>IDENTIFICATION</scope>
</reference>
<dbReference type="GO" id="GO:0000981">
    <property type="term" value="F:DNA-binding transcription factor activity, RNA polymerase II-specific"/>
    <property type="evidence" value="ECO:0007669"/>
    <property type="project" value="TreeGrafter"/>
</dbReference>
<dbReference type="WBParaSite" id="SMRG1_8390.1">
    <property type="protein sequence ID" value="SMRG1_8390.1"/>
    <property type="gene ID" value="SMRG1_8390"/>
</dbReference>
<dbReference type="PROSITE" id="PS50157">
    <property type="entry name" value="ZINC_FINGER_C2H2_2"/>
    <property type="match status" value="7"/>
</dbReference>
<evidence type="ECO:0000256" key="1">
    <source>
        <dbReference type="ARBA" id="ARBA00004123"/>
    </source>
</evidence>
<dbReference type="AlphaFoldDB" id="A0AA85AGQ2"/>
<evidence type="ECO:0000256" key="4">
    <source>
        <dbReference type="ARBA" id="ARBA00022771"/>
    </source>
</evidence>
<dbReference type="Gene3D" id="3.30.160.60">
    <property type="entry name" value="Classic Zinc Finger"/>
    <property type="match status" value="5"/>
</dbReference>
<feature type="domain" description="C2H2-type" evidence="8">
    <location>
        <begin position="175"/>
        <end position="202"/>
    </location>
</feature>
<dbReference type="InterPro" id="IPR036236">
    <property type="entry name" value="Znf_C2H2_sf"/>
</dbReference>
<dbReference type="GO" id="GO:0008270">
    <property type="term" value="F:zinc ion binding"/>
    <property type="evidence" value="ECO:0007669"/>
    <property type="project" value="UniProtKB-KW"/>
</dbReference>
<dbReference type="InterPro" id="IPR013087">
    <property type="entry name" value="Znf_C2H2_type"/>
</dbReference>
<keyword evidence="5" id="KW-0862">Zinc</keyword>
<dbReference type="PANTHER" id="PTHR24381">
    <property type="entry name" value="ZINC FINGER PROTEIN"/>
    <property type="match status" value="1"/>
</dbReference>
<evidence type="ECO:0000259" key="8">
    <source>
        <dbReference type="PROSITE" id="PS50157"/>
    </source>
</evidence>
<dbReference type="PANTHER" id="PTHR24381:SF393">
    <property type="entry name" value="CHROMATIN-LINKED ADAPTOR FOR MSL PROTEINS, ISOFORM B"/>
    <property type="match status" value="1"/>
</dbReference>
<evidence type="ECO:0000256" key="3">
    <source>
        <dbReference type="ARBA" id="ARBA00022737"/>
    </source>
</evidence>
<dbReference type="Pfam" id="PF00096">
    <property type="entry name" value="zf-C2H2"/>
    <property type="match status" value="4"/>
</dbReference>
<feature type="domain" description="C2H2-type" evidence="8">
    <location>
        <begin position="206"/>
        <end position="233"/>
    </location>
</feature>
<dbReference type="GO" id="GO:0000977">
    <property type="term" value="F:RNA polymerase II transcription regulatory region sequence-specific DNA binding"/>
    <property type="evidence" value="ECO:0007669"/>
    <property type="project" value="TreeGrafter"/>
</dbReference>
<evidence type="ECO:0000256" key="6">
    <source>
        <dbReference type="ARBA" id="ARBA00023242"/>
    </source>
</evidence>
<keyword evidence="2" id="KW-0479">Metal-binding</keyword>
<feature type="domain" description="C2H2-type" evidence="8">
    <location>
        <begin position="234"/>
        <end position="261"/>
    </location>
</feature>
<feature type="domain" description="C2H2-type" evidence="8">
    <location>
        <begin position="83"/>
        <end position="106"/>
    </location>
</feature>
<evidence type="ECO:0000256" key="7">
    <source>
        <dbReference type="PROSITE-ProRule" id="PRU00042"/>
    </source>
</evidence>
<proteinExistence type="predicted"/>
<evidence type="ECO:0000313" key="11">
    <source>
        <dbReference type="WBParaSite" id="SMRG1_8390.2"/>
    </source>
</evidence>
<feature type="domain" description="C2H2-type" evidence="8">
    <location>
        <begin position="112"/>
        <end position="139"/>
    </location>
</feature>
<comment type="subcellular location">
    <subcellularLocation>
        <location evidence="1">Nucleus</location>
    </subcellularLocation>
</comment>
<evidence type="ECO:0000313" key="10">
    <source>
        <dbReference type="WBParaSite" id="SMRG1_8390.1"/>
    </source>
</evidence>
<dbReference type="PROSITE" id="PS00028">
    <property type="entry name" value="ZINC_FINGER_C2H2_1"/>
    <property type="match status" value="7"/>
</dbReference>
<dbReference type="GO" id="GO:0005634">
    <property type="term" value="C:nucleus"/>
    <property type="evidence" value="ECO:0007669"/>
    <property type="project" value="UniProtKB-SubCell"/>
</dbReference>
<name>A0AA85AGQ2_9TREM</name>
<sequence>MTTARVVMDTGNTVLSEKHSKPGVIMPGHKCPVCPHSCASQSGLIGHLTLKHKERLAAVCKVCQQIFASDAIGSHVLTCKGSYSCPYCRATFSSPSYLQRHISRRHEIFDRPTCSVCGKGFSSTNSLAVHKRLHRNYMPHYCQLCNANFAQKSHLKLHLDSHHAYVELEETRKPFVCKTCDRGFLFIISLQRHLLQHCKLSPKKLLPCKVCKKNFAHQSELERHSIIHTKCSPYQCSFCSRTFTRPNLLKNHALLHTDPSLLTCCYCSRVYASRAYLLQHIKKHEEKLQIYPIPSLGTTSISEIETSILDDCRVNVPNEMDKVCEGSTFKDLCNDQVVSPDVDFLHSLLYGQNMS</sequence>
<dbReference type="SMART" id="SM00355">
    <property type="entry name" value="ZnF_C2H2"/>
    <property type="match status" value="8"/>
</dbReference>
<dbReference type="Proteomes" id="UP000050790">
    <property type="component" value="Unassembled WGS sequence"/>
</dbReference>
<evidence type="ECO:0000256" key="2">
    <source>
        <dbReference type="ARBA" id="ARBA00022723"/>
    </source>
</evidence>
<dbReference type="WBParaSite" id="SMRG1_8390.2">
    <property type="protein sequence ID" value="SMRG1_8390.2"/>
    <property type="gene ID" value="SMRG1_8390"/>
</dbReference>
<evidence type="ECO:0000313" key="9">
    <source>
        <dbReference type="Proteomes" id="UP000050790"/>
    </source>
</evidence>
<feature type="domain" description="C2H2-type" evidence="8">
    <location>
        <begin position="140"/>
        <end position="162"/>
    </location>
</feature>
<feature type="domain" description="C2H2-type" evidence="8">
    <location>
        <begin position="262"/>
        <end position="289"/>
    </location>
</feature>
<accession>A0AA85AGQ2</accession>